<reference evidence="7 8" key="1">
    <citation type="submission" date="2020-09" db="EMBL/GenBank/DDBJ databases">
        <title>Draft Genome Sequence of Aminobacter carboxidus type strain DSM 1086, a soil Gram-negative carboxydobacterium.</title>
        <authorList>
            <person name="Turrini P."/>
            <person name="Tescari M."/>
            <person name="Artuso I."/>
            <person name="Lugli G.A."/>
            <person name="Frangipani E."/>
            <person name="Ventura M."/>
            <person name="Visca P."/>
        </authorList>
    </citation>
    <scope>NUCLEOTIDE SEQUENCE [LARGE SCALE GENOMIC DNA]</scope>
    <source>
        <strain evidence="7 8">DSM 1086</strain>
    </source>
</reference>
<keyword evidence="3" id="KW-0547">Nucleotide-binding</keyword>
<protein>
    <submittedName>
        <fullName evidence="7">Nucleotidyltransferase</fullName>
    </submittedName>
</protein>
<evidence type="ECO:0000256" key="1">
    <source>
        <dbReference type="ARBA" id="ARBA00022679"/>
    </source>
</evidence>
<accession>A0ABR9GQV7</accession>
<sequence length="312" mass="35215">MPISEDRLNTWSQVGAGPSSRDTYATIRRALTHEKAPFANRSVDVFLQGSYGNDTNVWSESDVDVVMSTDAVYHSNTDALNQTDKATFDRQFVPATYQYDHFKSEVTTWLTGWFGKDAMPGNKAVEIAANSSRRKADVLISTEFRLYLPSNGFMPYRYISGVRFVTRDGQTIVNYPKQHSANLTTRHQESKSWLKPTIRIMKNMRNRMADDKVIERSLAPSYFIEGMMHNVPLPAFQRSFQHAVSASLEWLWTAKFNTLSCANGIHPLVANGTHTSWPEDNYSAFLKAAVSITPKGSCARYFRTCGLLRGTP</sequence>
<evidence type="ECO:0000256" key="3">
    <source>
        <dbReference type="ARBA" id="ARBA00022741"/>
    </source>
</evidence>
<keyword evidence="8" id="KW-1185">Reference proteome</keyword>
<organism evidence="7 8">
    <name type="scientific">Aminobacter carboxidus</name>
    <dbReference type="NCBI Taxonomy" id="376165"/>
    <lineage>
        <taxon>Bacteria</taxon>
        <taxon>Pseudomonadati</taxon>
        <taxon>Pseudomonadota</taxon>
        <taxon>Alphaproteobacteria</taxon>
        <taxon>Hyphomicrobiales</taxon>
        <taxon>Phyllobacteriaceae</taxon>
        <taxon>Aminobacter</taxon>
    </lineage>
</organism>
<keyword evidence="2" id="KW-0548">Nucleotidyltransferase</keyword>
<dbReference type="InterPro" id="IPR006116">
    <property type="entry name" value="NT_2-5OAS_ClassI-CCAase"/>
</dbReference>
<dbReference type="CDD" id="cd05400">
    <property type="entry name" value="NT_2-5OAS_ClassI-CCAase"/>
    <property type="match status" value="1"/>
</dbReference>
<evidence type="ECO:0000256" key="5">
    <source>
        <dbReference type="SAM" id="MobiDB-lite"/>
    </source>
</evidence>
<comment type="caution">
    <text evidence="7">The sequence shown here is derived from an EMBL/GenBank/DDBJ whole genome shotgun (WGS) entry which is preliminary data.</text>
</comment>
<dbReference type="Proteomes" id="UP000598227">
    <property type="component" value="Unassembled WGS sequence"/>
</dbReference>
<evidence type="ECO:0000259" key="6">
    <source>
        <dbReference type="Pfam" id="PF26305"/>
    </source>
</evidence>
<gene>
    <name evidence="7" type="ORF">IHE39_17205</name>
</gene>
<evidence type="ECO:0000313" key="7">
    <source>
        <dbReference type="EMBL" id="MBE1206036.1"/>
    </source>
</evidence>
<feature type="region of interest" description="Disordered" evidence="5">
    <location>
        <begin position="1"/>
        <end position="20"/>
    </location>
</feature>
<evidence type="ECO:0000256" key="2">
    <source>
        <dbReference type="ARBA" id="ARBA00022695"/>
    </source>
</evidence>
<proteinExistence type="predicted"/>
<keyword evidence="1" id="KW-0808">Transferase</keyword>
<name>A0ABR9GQV7_9HYPH</name>
<keyword evidence="4" id="KW-0051">Antiviral defense</keyword>
<dbReference type="EMBL" id="JACZEP010000005">
    <property type="protein sequence ID" value="MBE1206036.1"/>
    <property type="molecule type" value="Genomic_DNA"/>
</dbReference>
<evidence type="ECO:0000313" key="8">
    <source>
        <dbReference type="Proteomes" id="UP000598227"/>
    </source>
</evidence>
<dbReference type="InterPro" id="IPR058909">
    <property type="entry name" value="CD_NTase_C"/>
</dbReference>
<feature type="domain" description="cGAS/DncV-like nucleotidyltransferase C-terminal helical" evidence="6">
    <location>
        <begin position="182"/>
        <end position="291"/>
    </location>
</feature>
<dbReference type="RefSeq" id="WP_192567321.1">
    <property type="nucleotide sequence ID" value="NZ_JACZEP010000005.1"/>
</dbReference>
<dbReference type="Pfam" id="PF26305">
    <property type="entry name" value="CD_NTase_C"/>
    <property type="match status" value="1"/>
</dbReference>
<evidence type="ECO:0000256" key="4">
    <source>
        <dbReference type="ARBA" id="ARBA00023118"/>
    </source>
</evidence>